<comment type="cofactor">
    <cofactor evidence="1">
        <name>pyridoxal 5'-phosphate</name>
        <dbReference type="ChEBI" id="CHEBI:597326"/>
    </cofactor>
</comment>
<dbReference type="AlphaFoldDB" id="A0A8H6IXL5"/>
<dbReference type="Gene3D" id="3.40.640.10">
    <property type="entry name" value="Type I PLP-dependent aspartate aminotransferase-like (Major domain)"/>
    <property type="match status" value="1"/>
</dbReference>
<evidence type="ECO:0000256" key="3">
    <source>
        <dbReference type="ARBA" id="ARBA00011738"/>
    </source>
</evidence>
<evidence type="ECO:0000256" key="7">
    <source>
        <dbReference type="RuleBase" id="RU000480"/>
    </source>
</evidence>
<comment type="caution">
    <text evidence="9">The sequence shown here is derived from an EMBL/GenBank/DDBJ whole genome shotgun (WGS) entry which is preliminary data.</text>
</comment>
<evidence type="ECO:0000256" key="1">
    <source>
        <dbReference type="ARBA" id="ARBA00001933"/>
    </source>
</evidence>
<comment type="subunit">
    <text evidence="3 7">Homodimer.</text>
</comment>
<comment type="similarity">
    <text evidence="2">Belongs to the class-I pyridoxal-phosphate-dependent aminotransferase family.</text>
</comment>
<evidence type="ECO:0000313" key="9">
    <source>
        <dbReference type="EMBL" id="KAF6802350.1"/>
    </source>
</evidence>
<keyword evidence="4 7" id="KW-0032">Aminotransferase</keyword>
<dbReference type="NCBIfam" id="NF006719">
    <property type="entry name" value="PRK09257.1"/>
    <property type="match status" value="1"/>
</dbReference>
<dbReference type="PRINTS" id="PR00799">
    <property type="entry name" value="TRANSAMINASE"/>
</dbReference>
<gene>
    <name evidence="9" type="ORF">CSOJ01_11666</name>
</gene>
<evidence type="ECO:0000256" key="6">
    <source>
        <dbReference type="ARBA" id="ARBA00022898"/>
    </source>
</evidence>
<dbReference type="PANTHER" id="PTHR11879:SF20">
    <property type="entry name" value="ASPARTATE AMINOTRANSFERASE"/>
    <property type="match status" value="1"/>
</dbReference>
<name>A0A8H6IXL5_9PEZI</name>
<dbReference type="CDD" id="cd00609">
    <property type="entry name" value="AAT_like"/>
    <property type="match status" value="1"/>
</dbReference>
<dbReference type="GO" id="GO:0030170">
    <property type="term" value="F:pyridoxal phosphate binding"/>
    <property type="evidence" value="ECO:0007669"/>
    <property type="project" value="InterPro"/>
</dbReference>
<accession>A0A8H6IXL5</accession>
<evidence type="ECO:0000256" key="2">
    <source>
        <dbReference type="ARBA" id="ARBA00007441"/>
    </source>
</evidence>
<protein>
    <recommendedName>
        <fullName evidence="7">Aspartate aminotransferase</fullName>
        <ecNumber evidence="7">2.6.1.1</ecNumber>
    </recommendedName>
</protein>
<sequence length="437" mass="47877">MGSVALHSHFAGLPEAPIDEAYLVRLALEADESPDKVNLGIGVYRDDDGQAWTLPSVKKASARLPDNHDYPPSGGIPAFVEASRKLLLGEVYDSVASRTASVQTIAGSGALHIGAVFLASTVRPGNVWISDPSWINHPQIWARSAPGTKRKTYPYFHEVTKSFDFAGMISTLEREANAGDVVILQACAHNPTGCDPTREQWIEIADLCERIGLFPFFDIAYQGFSSGDEESDAWAVRHFVSRGTMEICIAQSFSKSFGLYGQRVGAFHLLAHDAAVIPTVQTNLVSLIRSEYASPPAWAARVVAIILGDPDLADEWRQDLKTMNARIRSMRAALVAELERLGTPGSWRHIVEQVGMFSYTGLSASQALRLREEHHIYLFSTGRVSIAGCKYLLFLHITSYVVADKVLVNSKNVARVAQAIDQVVRENVGKRVQSTEA</sequence>
<dbReference type="InterPro" id="IPR015424">
    <property type="entry name" value="PyrdxlP-dep_Trfase"/>
</dbReference>
<organism evidence="9 10">
    <name type="scientific">Colletotrichum sojae</name>
    <dbReference type="NCBI Taxonomy" id="2175907"/>
    <lineage>
        <taxon>Eukaryota</taxon>
        <taxon>Fungi</taxon>
        <taxon>Dikarya</taxon>
        <taxon>Ascomycota</taxon>
        <taxon>Pezizomycotina</taxon>
        <taxon>Sordariomycetes</taxon>
        <taxon>Hypocreomycetidae</taxon>
        <taxon>Glomerellales</taxon>
        <taxon>Glomerellaceae</taxon>
        <taxon>Colletotrichum</taxon>
        <taxon>Colletotrichum orchidearum species complex</taxon>
    </lineage>
</organism>
<keyword evidence="6" id="KW-0663">Pyridoxal phosphate</keyword>
<dbReference type="InterPro" id="IPR015421">
    <property type="entry name" value="PyrdxlP-dep_Trfase_major"/>
</dbReference>
<dbReference type="InterPro" id="IPR000796">
    <property type="entry name" value="Asp_trans"/>
</dbReference>
<dbReference type="GO" id="GO:0004069">
    <property type="term" value="F:L-aspartate:2-oxoglutarate aminotransferase activity"/>
    <property type="evidence" value="ECO:0007669"/>
    <property type="project" value="UniProtKB-EC"/>
</dbReference>
<dbReference type="InterPro" id="IPR004839">
    <property type="entry name" value="Aminotransferase_I/II_large"/>
</dbReference>
<reference evidence="9 10" key="1">
    <citation type="journal article" date="2020" name="Phytopathology">
        <title>Genome Sequence Resources of Colletotrichum truncatum, C. plurivorum, C. musicola, and C. sojae: Four Species Pathogenic to Soybean (Glycine max).</title>
        <authorList>
            <person name="Rogerio F."/>
            <person name="Boufleur T.R."/>
            <person name="Ciampi-Guillardi M."/>
            <person name="Sukno S.A."/>
            <person name="Thon M.R."/>
            <person name="Massola Junior N.S."/>
            <person name="Baroncelli R."/>
        </authorList>
    </citation>
    <scope>NUCLEOTIDE SEQUENCE [LARGE SCALE GENOMIC DNA]</scope>
    <source>
        <strain evidence="9 10">LFN0009</strain>
    </source>
</reference>
<evidence type="ECO:0000256" key="5">
    <source>
        <dbReference type="ARBA" id="ARBA00022679"/>
    </source>
</evidence>
<proteinExistence type="inferred from homology"/>
<evidence type="ECO:0000313" key="10">
    <source>
        <dbReference type="Proteomes" id="UP000652219"/>
    </source>
</evidence>
<dbReference type="Proteomes" id="UP000652219">
    <property type="component" value="Unassembled WGS sequence"/>
</dbReference>
<dbReference type="InterPro" id="IPR015422">
    <property type="entry name" value="PyrdxlP-dep_Trfase_small"/>
</dbReference>
<dbReference type="EC" id="2.6.1.1" evidence="7"/>
<evidence type="ECO:0000259" key="8">
    <source>
        <dbReference type="Pfam" id="PF00155"/>
    </source>
</evidence>
<dbReference type="SUPFAM" id="SSF53383">
    <property type="entry name" value="PLP-dependent transferases"/>
    <property type="match status" value="1"/>
</dbReference>
<dbReference type="PANTHER" id="PTHR11879">
    <property type="entry name" value="ASPARTATE AMINOTRANSFERASE"/>
    <property type="match status" value="1"/>
</dbReference>
<comment type="miscellaneous">
    <text evidence="7">In eukaryotes there are cytoplasmic, mitochondrial and chloroplastic isozymes.</text>
</comment>
<dbReference type="PROSITE" id="PS00105">
    <property type="entry name" value="AA_TRANSFER_CLASS_1"/>
    <property type="match status" value="1"/>
</dbReference>
<keyword evidence="10" id="KW-1185">Reference proteome</keyword>
<keyword evidence="5 7" id="KW-0808">Transferase</keyword>
<evidence type="ECO:0000256" key="4">
    <source>
        <dbReference type="ARBA" id="ARBA00022576"/>
    </source>
</evidence>
<comment type="catalytic activity">
    <reaction evidence="7">
        <text>L-aspartate + 2-oxoglutarate = oxaloacetate + L-glutamate</text>
        <dbReference type="Rhea" id="RHEA:21824"/>
        <dbReference type="ChEBI" id="CHEBI:16452"/>
        <dbReference type="ChEBI" id="CHEBI:16810"/>
        <dbReference type="ChEBI" id="CHEBI:29985"/>
        <dbReference type="ChEBI" id="CHEBI:29991"/>
        <dbReference type="EC" id="2.6.1.1"/>
    </reaction>
</comment>
<dbReference type="FunFam" id="3.40.640.10:FF:000066">
    <property type="entry name" value="Aspartate aminotransferase"/>
    <property type="match status" value="1"/>
</dbReference>
<dbReference type="Pfam" id="PF00155">
    <property type="entry name" value="Aminotran_1_2"/>
    <property type="match status" value="1"/>
</dbReference>
<dbReference type="Gene3D" id="3.90.1150.10">
    <property type="entry name" value="Aspartate Aminotransferase, domain 1"/>
    <property type="match status" value="1"/>
</dbReference>
<dbReference type="InterPro" id="IPR004838">
    <property type="entry name" value="NHTrfase_class1_PyrdxlP-BS"/>
</dbReference>
<dbReference type="EMBL" id="WIGN01000276">
    <property type="protein sequence ID" value="KAF6802350.1"/>
    <property type="molecule type" value="Genomic_DNA"/>
</dbReference>
<feature type="domain" description="Aminotransferase class I/classII large" evidence="8">
    <location>
        <begin position="35"/>
        <end position="389"/>
    </location>
</feature>
<dbReference type="GO" id="GO:0006532">
    <property type="term" value="P:aspartate biosynthetic process"/>
    <property type="evidence" value="ECO:0007669"/>
    <property type="project" value="TreeGrafter"/>
</dbReference>
<dbReference type="GO" id="GO:0005829">
    <property type="term" value="C:cytosol"/>
    <property type="evidence" value="ECO:0007669"/>
    <property type="project" value="TreeGrafter"/>
</dbReference>